<evidence type="ECO:0000256" key="1">
    <source>
        <dbReference type="SAM" id="MobiDB-lite"/>
    </source>
</evidence>
<protein>
    <recommendedName>
        <fullName evidence="5">Transmembrane protein 53</fullName>
    </recommendedName>
</protein>
<evidence type="ECO:0000256" key="2">
    <source>
        <dbReference type="SAM" id="SignalP"/>
    </source>
</evidence>
<dbReference type="EMBL" id="JAIPUX010005290">
    <property type="protein sequence ID" value="KAH0617254.1"/>
    <property type="molecule type" value="Genomic_DNA"/>
</dbReference>
<evidence type="ECO:0008006" key="5">
    <source>
        <dbReference type="Google" id="ProtNLM"/>
    </source>
</evidence>
<keyword evidence="2" id="KW-0732">Signal</keyword>
<feature type="region of interest" description="Disordered" evidence="1">
    <location>
        <begin position="31"/>
        <end position="83"/>
    </location>
</feature>
<feature type="compositionally biased region" description="Basic and acidic residues" evidence="1">
    <location>
        <begin position="53"/>
        <end position="68"/>
    </location>
</feature>
<gene>
    <name evidence="3" type="ORF">JD844_029141</name>
</gene>
<dbReference type="SUPFAM" id="SSF53474">
    <property type="entry name" value="alpha/beta-Hydrolases"/>
    <property type="match status" value="1"/>
</dbReference>
<reference evidence="3 4" key="1">
    <citation type="journal article" date="2022" name="Gigascience">
        <title>A chromosome-level genome assembly and annotation of the desert horned lizard, Phrynosoma platyrhinos, provides insight into chromosomal rearrangements among reptiles.</title>
        <authorList>
            <person name="Koochekian N."/>
            <person name="Ascanio A."/>
            <person name="Farleigh K."/>
            <person name="Card D.C."/>
            <person name="Schield D.R."/>
            <person name="Castoe T.A."/>
            <person name="Jezkova T."/>
        </authorList>
    </citation>
    <scope>NUCLEOTIDE SEQUENCE [LARGE SCALE GENOMIC DNA]</scope>
    <source>
        <strain evidence="3">NK-2021</strain>
    </source>
</reference>
<proteinExistence type="predicted"/>
<feature type="signal peptide" evidence="2">
    <location>
        <begin position="1"/>
        <end position="15"/>
    </location>
</feature>
<dbReference type="PANTHER" id="PTHR20908:SF4">
    <property type="entry name" value="SI:DKEY-5I3.5"/>
    <property type="match status" value="1"/>
</dbReference>
<dbReference type="Pfam" id="PF05705">
    <property type="entry name" value="DUF829"/>
    <property type="match status" value="1"/>
</dbReference>
<dbReference type="Gene3D" id="3.40.50.1820">
    <property type="entry name" value="alpha/beta hydrolase"/>
    <property type="match status" value="1"/>
</dbReference>
<feature type="chain" id="PRO_5045323544" description="Transmembrane protein 53" evidence="2">
    <location>
        <begin position="16"/>
        <end position="348"/>
    </location>
</feature>
<dbReference type="Proteomes" id="UP000826234">
    <property type="component" value="Unassembled WGS sequence"/>
</dbReference>
<dbReference type="InterPro" id="IPR008547">
    <property type="entry name" value="DUF829_TMEM53"/>
</dbReference>
<comment type="caution">
    <text evidence="3">The sequence shown here is derived from an EMBL/GenBank/DDBJ whole genome shotgun (WGS) entry which is preliminary data.</text>
</comment>
<organism evidence="3 4">
    <name type="scientific">Phrynosoma platyrhinos</name>
    <name type="common">Desert horned lizard</name>
    <dbReference type="NCBI Taxonomy" id="52577"/>
    <lineage>
        <taxon>Eukaryota</taxon>
        <taxon>Metazoa</taxon>
        <taxon>Chordata</taxon>
        <taxon>Craniata</taxon>
        <taxon>Vertebrata</taxon>
        <taxon>Euteleostomi</taxon>
        <taxon>Lepidosauria</taxon>
        <taxon>Squamata</taxon>
        <taxon>Bifurcata</taxon>
        <taxon>Unidentata</taxon>
        <taxon>Episquamata</taxon>
        <taxon>Toxicofera</taxon>
        <taxon>Iguania</taxon>
        <taxon>Phrynosomatidae</taxon>
        <taxon>Phrynosomatinae</taxon>
        <taxon>Phrynosoma</taxon>
    </lineage>
</organism>
<keyword evidence="4" id="KW-1185">Reference proteome</keyword>
<dbReference type="InterPro" id="IPR029058">
    <property type="entry name" value="AB_hydrolase_fold"/>
</dbReference>
<evidence type="ECO:0000313" key="3">
    <source>
        <dbReference type="EMBL" id="KAH0617254.1"/>
    </source>
</evidence>
<name>A0ABQ7SIV6_PHRPL</name>
<sequence length="348" mass="38380">MLVKVLLLQPVFLGALRKLCPKPGLLIPRQTWAGSSSRMPPAESKVGPPEVLPCRHEATPAPTEEEKSPLGPDPLPAAFSSPGASVTRVSRTIRLYRPPGVSCSSSPLVLLLPWFGAPDHALAKYLSLYLSRGWPVLVAESSVGHFLWPRWGLDYAAQVLGLLREGGPLGGHPLLIHAFSIGGYTFAQMMVHLAAHPEEHAGMRERICGLVYDSLVAGSLADMARGVARMTSSAVLRPLIHRGTLLYFRLFRRCTVAYYEAALDIFHHPPLRCPVLVFFCHNDPLSDAQVMQQLLDAWRAGGISVQVQEWQVSHHAAHLRLHPQDYTQALDTFLQNLHLAPRRLQAKL</sequence>
<accession>A0ABQ7SIV6</accession>
<dbReference type="PANTHER" id="PTHR20908">
    <property type="entry name" value="LD15586P"/>
    <property type="match status" value="1"/>
</dbReference>
<evidence type="ECO:0000313" key="4">
    <source>
        <dbReference type="Proteomes" id="UP000826234"/>
    </source>
</evidence>